<proteinExistence type="predicted"/>
<sequence>MNAYTSIAAADGTPTGAEAGEFEYVPLDFADPYPQRHDGWTPDRRRIFLEMIADGIPVAEACRRLGLSESGVYQLRRRAAGQPFALAWQAANLIARDRHAEILLDRALEGYTESVTRADGSIVVRRRYDNRLAHAMLTRLDRMADQAEAKGTLRAAQRIAGEFDAFLDLVERDAGPARAGQFLARRAADDMVDQLDRAERFDRAGAGLAEEVATDDLDPADRAGWTAEQWRRADAAGLLTLAAPAPGEGEGETAPDTEDTELPRDRMLLWQHGERREWRTDMPPPPGFDGLEWGEFGDREYSRELSETEAAIIEAYEAEEREEKRAELIAVYPMVFGIPFPAEPEAEECGETDETVADRGNGGEEEDDAPPEA</sequence>
<dbReference type="RefSeq" id="WP_118863332.1">
    <property type="nucleotide sequence ID" value="NZ_QWLV01000002.1"/>
</dbReference>
<dbReference type="EMBL" id="QWLV01000002">
    <property type="protein sequence ID" value="RHW18142.1"/>
    <property type="molecule type" value="Genomic_DNA"/>
</dbReference>
<comment type="caution">
    <text evidence="2">The sequence shown here is derived from an EMBL/GenBank/DDBJ whole genome shotgun (WGS) entry which is preliminary data.</text>
</comment>
<accession>A0A396RS33</accession>
<protein>
    <submittedName>
        <fullName evidence="2">Uncharacterized protein</fullName>
    </submittedName>
</protein>
<feature type="compositionally biased region" description="Acidic residues" evidence="1">
    <location>
        <begin position="344"/>
        <end position="355"/>
    </location>
</feature>
<feature type="region of interest" description="Disordered" evidence="1">
    <location>
        <begin position="342"/>
        <end position="373"/>
    </location>
</feature>
<feature type="compositionally biased region" description="Acidic residues" evidence="1">
    <location>
        <begin position="363"/>
        <end position="373"/>
    </location>
</feature>
<dbReference type="OrthoDB" id="7282816at2"/>
<evidence type="ECO:0000313" key="3">
    <source>
        <dbReference type="Proteomes" id="UP000266693"/>
    </source>
</evidence>
<dbReference type="Pfam" id="PF13384">
    <property type="entry name" value="HTH_23"/>
    <property type="match status" value="1"/>
</dbReference>
<reference evidence="2 3" key="1">
    <citation type="submission" date="2018-08" db="EMBL/GenBank/DDBJ databases">
        <title>The multiple taxonomic identification of Sphingomonas gilva.</title>
        <authorList>
            <person name="Zhu D."/>
            <person name="Zheng S."/>
        </authorList>
    </citation>
    <scope>NUCLEOTIDE SEQUENCE [LARGE SCALE GENOMIC DNA]</scope>
    <source>
        <strain evidence="2 3">ZDH117</strain>
    </source>
</reference>
<gene>
    <name evidence="2" type="ORF">D1610_06560</name>
</gene>
<keyword evidence="3" id="KW-1185">Reference proteome</keyword>
<organism evidence="2 3">
    <name type="scientific">Sphingomonas gilva</name>
    <dbReference type="NCBI Taxonomy" id="2305907"/>
    <lineage>
        <taxon>Bacteria</taxon>
        <taxon>Pseudomonadati</taxon>
        <taxon>Pseudomonadota</taxon>
        <taxon>Alphaproteobacteria</taxon>
        <taxon>Sphingomonadales</taxon>
        <taxon>Sphingomonadaceae</taxon>
        <taxon>Sphingomonas</taxon>
    </lineage>
</organism>
<dbReference type="AlphaFoldDB" id="A0A396RS33"/>
<name>A0A396RS33_9SPHN</name>
<evidence type="ECO:0000313" key="2">
    <source>
        <dbReference type="EMBL" id="RHW18142.1"/>
    </source>
</evidence>
<evidence type="ECO:0000256" key="1">
    <source>
        <dbReference type="SAM" id="MobiDB-lite"/>
    </source>
</evidence>
<dbReference type="Proteomes" id="UP000266693">
    <property type="component" value="Unassembled WGS sequence"/>
</dbReference>